<feature type="domain" description="HTH myb-type" evidence="14">
    <location>
        <begin position="66"/>
        <end position="106"/>
    </location>
</feature>
<evidence type="ECO:0000259" key="14">
    <source>
        <dbReference type="PROSITE" id="PS51294"/>
    </source>
</evidence>
<dbReference type="AlphaFoldDB" id="A0A9P0DZS3"/>
<evidence type="ECO:0000256" key="2">
    <source>
        <dbReference type="ARBA" id="ARBA00022723"/>
    </source>
</evidence>
<dbReference type="InterPro" id="IPR001005">
    <property type="entry name" value="SANT/Myb"/>
</dbReference>
<dbReference type="InterPro" id="IPR017884">
    <property type="entry name" value="SANT_dom"/>
</dbReference>
<evidence type="ECO:0000259" key="13">
    <source>
        <dbReference type="PROSITE" id="PS51293"/>
    </source>
</evidence>
<dbReference type="GO" id="GO:0008270">
    <property type="term" value="F:zinc ion binding"/>
    <property type="evidence" value="ECO:0007669"/>
    <property type="project" value="UniProtKB-KW"/>
</dbReference>
<dbReference type="Gene3D" id="1.10.10.60">
    <property type="entry name" value="Homeodomain-like"/>
    <property type="match status" value="1"/>
</dbReference>
<dbReference type="CDD" id="cd02335">
    <property type="entry name" value="ZZ_ADA2"/>
    <property type="match status" value="1"/>
</dbReference>
<dbReference type="InterPro" id="IPR041983">
    <property type="entry name" value="ADA2-like_ZZ"/>
</dbReference>
<keyword evidence="2" id="KW-0479">Metal-binding</keyword>
<dbReference type="GO" id="GO:0005634">
    <property type="term" value="C:nucleus"/>
    <property type="evidence" value="ECO:0007669"/>
    <property type="project" value="UniProtKB-SubCell"/>
</dbReference>
<evidence type="ECO:0000256" key="9">
    <source>
        <dbReference type="PROSITE-ProRule" id="PRU00228"/>
    </source>
</evidence>
<keyword evidence="16" id="KW-1185">Reference proteome</keyword>
<dbReference type="InterPro" id="IPR056267">
    <property type="entry name" value="Ada2b_C"/>
</dbReference>
<dbReference type="PIRSF" id="PIRSF025024">
    <property type="entry name" value="Transcriptional_adaptor_2"/>
    <property type="match status" value="1"/>
</dbReference>
<keyword evidence="3 9" id="KW-0863">Zinc-finger</keyword>
<feature type="domain" description="SANT" evidence="13">
    <location>
        <begin position="64"/>
        <end position="116"/>
    </location>
</feature>
<dbReference type="GO" id="GO:0070461">
    <property type="term" value="C:SAGA-type complex"/>
    <property type="evidence" value="ECO:0007669"/>
    <property type="project" value="TreeGrafter"/>
</dbReference>
<dbReference type="InterPro" id="IPR009057">
    <property type="entry name" value="Homeodomain-like_sf"/>
</dbReference>
<dbReference type="InterPro" id="IPR036388">
    <property type="entry name" value="WH-like_DNA-bd_sf"/>
</dbReference>
<dbReference type="Pfam" id="PF22941">
    <property type="entry name" value="TADA2A-like_3rd"/>
    <property type="match status" value="1"/>
</dbReference>
<dbReference type="InterPro" id="IPR055141">
    <property type="entry name" value="TADA2A_B-like_dom"/>
</dbReference>
<dbReference type="PANTHER" id="PTHR12374:SF63">
    <property type="entry name" value="TRANSCRIPTIONAL ADAPTER 2-BETA"/>
    <property type="match status" value="1"/>
</dbReference>
<dbReference type="InterPro" id="IPR016827">
    <property type="entry name" value="Ada2/TADA2"/>
</dbReference>
<dbReference type="Gene3D" id="3.30.60.90">
    <property type="match status" value="1"/>
</dbReference>
<protein>
    <recommendedName>
        <fullName evidence="8">Transcriptional adapter</fullName>
    </recommendedName>
</protein>
<dbReference type="GO" id="GO:0006357">
    <property type="term" value="P:regulation of transcription by RNA polymerase II"/>
    <property type="evidence" value="ECO:0007669"/>
    <property type="project" value="InterPro"/>
</dbReference>
<gene>
    <name evidence="15" type="ORF">PHYEVI_LOCUS10508</name>
</gene>
<feature type="compositionally biased region" description="Polar residues" evidence="10">
    <location>
        <begin position="318"/>
        <end position="327"/>
    </location>
</feature>
<dbReference type="PANTHER" id="PTHR12374">
    <property type="entry name" value="TRANSCRIPTIONAL ADAPTOR 2 ADA2 -RELATED"/>
    <property type="match status" value="1"/>
</dbReference>
<evidence type="ECO:0000256" key="6">
    <source>
        <dbReference type="ARBA" id="ARBA00023163"/>
    </source>
</evidence>
<dbReference type="PROSITE" id="PS50090">
    <property type="entry name" value="MYB_LIKE"/>
    <property type="match status" value="1"/>
</dbReference>
<keyword evidence="5 8" id="KW-0805">Transcription regulation</keyword>
<keyword evidence="7 8" id="KW-0539">Nucleus</keyword>
<dbReference type="CDD" id="cd00167">
    <property type="entry name" value="SANT"/>
    <property type="match status" value="1"/>
</dbReference>
<evidence type="ECO:0000256" key="7">
    <source>
        <dbReference type="ARBA" id="ARBA00023242"/>
    </source>
</evidence>
<reference evidence="15" key="1">
    <citation type="submission" date="2022-01" db="EMBL/GenBank/DDBJ databases">
        <authorList>
            <person name="King R."/>
        </authorList>
    </citation>
    <scope>NUCLEOTIDE SEQUENCE</scope>
</reference>
<evidence type="ECO:0000259" key="12">
    <source>
        <dbReference type="PROSITE" id="PS50135"/>
    </source>
</evidence>
<sequence>MTELFTKVKCTYCQEEINTVRIKCCICEDIDLCLQCFAVGAEIGPHQNDHSYRFVDHCAATIFGGRGAWTGKEHLELLDAVELHGFGNWELISEYVETRTPEEVKEEYISRYVDGNIGKATLANVSSNKPVLVENIPEDDGPLSPSVTARLPPLDITLEETRLLGYNPHRDDYEREYDMEAEQLVSELMLEPEESTEMETALKLARVDMYTRRLRERARRKRIVRDYQLVAKYYANVRKDPHKTPQFNKEQRELREKMRAFSQFLSSGEHERLIASLEREKELRHRLSELMKYRSLGLTTQDEIIHYEQHIAHERQQQLRQSKSGSSGYVPREFHYQNGKSGAGDTDSIERKSTWGQNDECGTNSFSSSSSSSLDKVPSDPATLRYYPMGNLLSENEIHLCANLKILPVHYTTMKSLIIQDNLMFPEKYQNISQESETSADTKEAIVKYLSNSGWLSNF</sequence>
<dbReference type="EMBL" id="OU900100">
    <property type="protein sequence ID" value="CAH1187413.1"/>
    <property type="molecule type" value="Genomic_DNA"/>
</dbReference>
<dbReference type="GO" id="GO:0003682">
    <property type="term" value="F:chromatin binding"/>
    <property type="evidence" value="ECO:0007669"/>
    <property type="project" value="TreeGrafter"/>
</dbReference>
<dbReference type="FunFam" id="3.30.60.90:FF:000008">
    <property type="entry name" value="Transcriptional adapter 2"/>
    <property type="match status" value="1"/>
</dbReference>
<organism evidence="15 16">
    <name type="scientific">Phyllotreta striolata</name>
    <name type="common">Striped flea beetle</name>
    <name type="synonym">Crioceris striolata</name>
    <dbReference type="NCBI Taxonomy" id="444603"/>
    <lineage>
        <taxon>Eukaryota</taxon>
        <taxon>Metazoa</taxon>
        <taxon>Ecdysozoa</taxon>
        <taxon>Arthropoda</taxon>
        <taxon>Hexapoda</taxon>
        <taxon>Insecta</taxon>
        <taxon>Pterygota</taxon>
        <taxon>Neoptera</taxon>
        <taxon>Endopterygota</taxon>
        <taxon>Coleoptera</taxon>
        <taxon>Polyphaga</taxon>
        <taxon>Cucujiformia</taxon>
        <taxon>Chrysomeloidea</taxon>
        <taxon>Chrysomelidae</taxon>
        <taxon>Galerucinae</taxon>
        <taxon>Alticini</taxon>
        <taxon>Phyllotreta</taxon>
    </lineage>
</organism>
<dbReference type="PROSITE" id="PS01357">
    <property type="entry name" value="ZF_ZZ_1"/>
    <property type="match status" value="1"/>
</dbReference>
<dbReference type="InterPro" id="IPR017930">
    <property type="entry name" value="Myb_dom"/>
</dbReference>
<dbReference type="Pfam" id="PF25299">
    <property type="entry name" value="ZZ_ADA2"/>
    <property type="match status" value="1"/>
</dbReference>
<evidence type="ECO:0000256" key="4">
    <source>
        <dbReference type="ARBA" id="ARBA00022833"/>
    </source>
</evidence>
<evidence type="ECO:0000313" key="15">
    <source>
        <dbReference type="EMBL" id="CAH1187413.1"/>
    </source>
</evidence>
<evidence type="ECO:0000256" key="10">
    <source>
        <dbReference type="SAM" id="MobiDB-lite"/>
    </source>
</evidence>
<evidence type="ECO:0000256" key="5">
    <source>
        <dbReference type="ARBA" id="ARBA00023015"/>
    </source>
</evidence>
<feature type="domain" description="Myb-like" evidence="11">
    <location>
        <begin position="66"/>
        <end position="112"/>
    </location>
</feature>
<evidence type="ECO:0000259" key="11">
    <source>
        <dbReference type="PROSITE" id="PS50090"/>
    </source>
</evidence>
<dbReference type="InterPro" id="IPR000433">
    <property type="entry name" value="Znf_ZZ"/>
</dbReference>
<dbReference type="Pfam" id="PF00249">
    <property type="entry name" value="Myb_DNA-binding"/>
    <property type="match status" value="1"/>
</dbReference>
<feature type="domain" description="ZZ-type" evidence="12">
    <location>
        <begin position="5"/>
        <end position="60"/>
    </location>
</feature>
<dbReference type="SUPFAM" id="SSF57850">
    <property type="entry name" value="RING/U-box"/>
    <property type="match status" value="1"/>
</dbReference>
<dbReference type="InterPro" id="IPR043145">
    <property type="entry name" value="Znf_ZZ_sf"/>
</dbReference>
<dbReference type="SUPFAM" id="SSF46689">
    <property type="entry name" value="Homeodomain-like"/>
    <property type="match status" value="2"/>
</dbReference>
<feature type="compositionally biased region" description="Polar residues" evidence="10">
    <location>
        <begin position="354"/>
        <end position="364"/>
    </location>
</feature>
<evidence type="ECO:0000256" key="1">
    <source>
        <dbReference type="ARBA" id="ARBA00004123"/>
    </source>
</evidence>
<dbReference type="PROSITE" id="PS50135">
    <property type="entry name" value="ZF_ZZ_2"/>
    <property type="match status" value="1"/>
</dbReference>
<dbReference type="Pfam" id="PF24533">
    <property type="entry name" value="Tri-helical_Ada2b_C"/>
    <property type="match status" value="1"/>
</dbReference>
<evidence type="ECO:0000256" key="3">
    <source>
        <dbReference type="ARBA" id="ARBA00022771"/>
    </source>
</evidence>
<dbReference type="GO" id="GO:0006338">
    <property type="term" value="P:chromatin remodeling"/>
    <property type="evidence" value="ECO:0007669"/>
    <property type="project" value="TreeGrafter"/>
</dbReference>
<dbReference type="PROSITE" id="PS51293">
    <property type="entry name" value="SANT"/>
    <property type="match status" value="1"/>
</dbReference>
<evidence type="ECO:0000256" key="8">
    <source>
        <dbReference type="PIRNR" id="PIRNR025024"/>
    </source>
</evidence>
<dbReference type="OrthoDB" id="270417at2759"/>
<name>A0A9P0DZS3_PHYSR</name>
<dbReference type="PROSITE" id="PS51294">
    <property type="entry name" value="HTH_MYB"/>
    <property type="match status" value="1"/>
</dbReference>
<feature type="region of interest" description="Disordered" evidence="10">
    <location>
        <begin position="315"/>
        <end position="379"/>
    </location>
</feature>
<dbReference type="SMART" id="SM00291">
    <property type="entry name" value="ZnF_ZZ"/>
    <property type="match status" value="1"/>
</dbReference>
<keyword evidence="6 8" id="KW-0804">Transcription</keyword>
<accession>A0A9P0DZS3</accession>
<dbReference type="Gene3D" id="1.10.10.10">
    <property type="entry name" value="Winged helix-like DNA-binding domain superfamily/Winged helix DNA-binding domain"/>
    <property type="match status" value="1"/>
</dbReference>
<dbReference type="Proteomes" id="UP001153712">
    <property type="component" value="Chromosome 7"/>
</dbReference>
<comment type="subcellular location">
    <subcellularLocation>
        <location evidence="1 8">Nucleus</location>
    </subcellularLocation>
</comment>
<proteinExistence type="predicted"/>
<evidence type="ECO:0000313" key="16">
    <source>
        <dbReference type="Proteomes" id="UP001153712"/>
    </source>
</evidence>
<dbReference type="SMART" id="SM00717">
    <property type="entry name" value="SANT"/>
    <property type="match status" value="1"/>
</dbReference>
<keyword evidence="4" id="KW-0862">Zinc</keyword>
<dbReference type="GO" id="GO:0003713">
    <property type="term" value="F:transcription coactivator activity"/>
    <property type="evidence" value="ECO:0007669"/>
    <property type="project" value="InterPro"/>
</dbReference>